<dbReference type="GO" id="GO:0016020">
    <property type="term" value="C:membrane"/>
    <property type="evidence" value="ECO:0007669"/>
    <property type="project" value="UniProtKB-SubCell"/>
</dbReference>
<dbReference type="PANTHER" id="PTHR48020">
    <property type="entry name" value="PROTON MYO-INOSITOL COTRANSPORTER"/>
    <property type="match status" value="1"/>
</dbReference>
<evidence type="ECO:0000256" key="8">
    <source>
        <dbReference type="ARBA" id="ARBA00023136"/>
    </source>
</evidence>
<evidence type="ECO:0000256" key="10">
    <source>
        <dbReference type="SAM" id="Phobius"/>
    </source>
</evidence>
<dbReference type="NCBIfam" id="TIGR00879">
    <property type="entry name" value="SP"/>
    <property type="match status" value="1"/>
</dbReference>
<dbReference type="Proteomes" id="UP000000768">
    <property type="component" value="Chromosome 6"/>
</dbReference>
<dbReference type="PANTHER" id="PTHR48020:SF49">
    <property type="entry name" value="SUGAR TRANSPORTER"/>
    <property type="match status" value="1"/>
</dbReference>
<feature type="transmembrane region" description="Helical" evidence="10">
    <location>
        <begin position="403"/>
        <end position="422"/>
    </location>
</feature>
<dbReference type="PROSITE" id="PS00217">
    <property type="entry name" value="SUGAR_TRANSPORT_2"/>
    <property type="match status" value="1"/>
</dbReference>
<feature type="compositionally biased region" description="Basic and acidic residues" evidence="9">
    <location>
        <begin position="166"/>
        <end position="176"/>
    </location>
</feature>
<feature type="transmembrane region" description="Helical" evidence="10">
    <location>
        <begin position="557"/>
        <end position="579"/>
    </location>
</feature>
<dbReference type="PRINTS" id="PR00171">
    <property type="entry name" value="SUGRTRNSPORT"/>
</dbReference>
<dbReference type="EMBL" id="CM000765">
    <property type="protein sequence ID" value="OQU82012.1"/>
    <property type="molecule type" value="Genomic_DNA"/>
</dbReference>
<dbReference type="AlphaFoldDB" id="A0A1Z5RE43"/>
<dbReference type="FunFam" id="1.20.1250.20:FF:000025">
    <property type="entry name" value="probable polyol transporter 4"/>
    <property type="match status" value="1"/>
</dbReference>
<dbReference type="Gene3D" id="1.20.1250.20">
    <property type="entry name" value="MFS general substrate transporter like domains"/>
    <property type="match status" value="1"/>
</dbReference>
<dbReference type="InterPro" id="IPR005829">
    <property type="entry name" value="Sugar_transporter_CS"/>
</dbReference>
<keyword evidence="13" id="KW-1185">Reference proteome</keyword>
<feature type="region of interest" description="Disordered" evidence="9">
    <location>
        <begin position="164"/>
        <end position="235"/>
    </location>
</feature>
<keyword evidence="6" id="KW-0769">Symport</keyword>
<feature type="transmembrane region" description="Helical" evidence="10">
    <location>
        <begin position="371"/>
        <end position="391"/>
    </location>
</feature>
<reference evidence="13" key="2">
    <citation type="journal article" date="2018" name="Plant J.">
        <title>The Sorghum bicolor reference genome: improved assembly, gene annotations, a transcriptome atlas, and signatures of genome organization.</title>
        <authorList>
            <person name="McCormick R.F."/>
            <person name="Truong S.K."/>
            <person name="Sreedasyam A."/>
            <person name="Jenkins J."/>
            <person name="Shu S."/>
            <person name="Sims D."/>
            <person name="Kennedy M."/>
            <person name="Amirebrahimi M."/>
            <person name="Weers B.D."/>
            <person name="McKinley B."/>
            <person name="Mattison A."/>
            <person name="Morishige D.T."/>
            <person name="Grimwood J."/>
            <person name="Schmutz J."/>
            <person name="Mullet J.E."/>
        </authorList>
    </citation>
    <scope>NUCLEOTIDE SEQUENCE [LARGE SCALE GENOMIC DNA]</scope>
    <source>
        <strain evidence="13">cv. BTx623</strain>
    </source>
</reference>
<reference evidence="12 13" key="1">
    <citation type="journal article" date="2009" name="Nature">
        <title>The Sorghum bicolor genome and the diversification of grasses.</title>
        <authorList>
            <person name="Paterson A.H."/>
            <person name="Bowers J.E."/>
            <person name="Bruggmann R."/>
            <person name="Dubchak I."/>
            <person name="Grimwood J."/>
            <person name="Gundlach H."/>
            <person name="Haberer G."/>
            <person name="Hellsten U."/>
            <person name="Mitros T."/>
            <person name="Poliakov A."/>
            <person name="Schmutz J."/>
            <person name="Spannagl M."/>
            <person name="Tang H."/>
            <person name="Wang X."/>
            <person name="Wicker T."/>
            <person name="Bharti A.K."/>
            <person name="Chapman J."/>
            <person name="Feltus F.A."/>
            <person name="Gowik U."/>
            <person name="Grigoriev I.V."/>
            <person name="Lyons E."/>
            <person name="Maher C.A."/>
            <person name="Martis M."/>
            <person name="Narechania A."/>
            <person name="Otillar R.P."/>
            <person name="Penning B.W."/>
            <person name="Salamov A.A."/>
            <person name="Wang Y."/>
            <person name="Zhang L."/>
            <person name="Carpita N.C."/>
            <person name="Freeling M."/>
            <person name="Gingle A.R."/>
            <person name="Hash C.T."/>
            <person name="Keller B."/>
            <person name="Klein P."/>
            <person name="Kresovich S."/>
            <person name="McCann M.C."/>
            <person name="Ming R."/>
            <person name="Peterson D.G."/>
            <person name="Mehboob-ur-Rahman"/>
            <person name="Ware D."/>
            <person name="Westhoff P."/>
            <person name="Mayer K.F."/>
            <person name="Messing J."/>
            <person name="Rokhsar D.S."/>
        </authorList>
    </citation>
    <scope>NUCLEOTIDE SEQUENCE [LARGE SCALE GENOMIC DNA]</scope>
    <source>
        <strain evidence="13">cv. BTx623</strain>
    </source>
</reference>
<feature type="domain" description="Major facilitator superfamily (MFS) profile" evidence="11">
    <location>
        <begin position="246"/>
        <end position="685"/>
    </location>
</feature>
<evidence type="ECO:0000256" key="2">
    <source>
        <dbReference type="ARBA" id="ARBA00010992"/>
    </source>
</evidence>
<dbReference type="eggNOG" id="KOG0254">
    <property type="taxonomic scope" value="Eukaryota"/>
</dbReference>
<dbReference type="InterPro" id="IPR003663">
    <property type="entry name" value="Sugar/inositol_transpt"/>
</dbReference>
<gene>
    <name evidence="12" type="ORF">SORBI_3006G156600</name>
</gene>
<keyword evidence="5 10" id="KW-0812">Transmembrane</keyword>
<keyword evidence="7 10" id="KW-1133">Transmembrane helix</keyword>
<feature type="transmembrane region" description="Helical" evidence="10">
    <location>
        <begin position="528"/>
        <end position="550"/>
    </location>
</feature>
<evidence type="ECO:0000256" key="5">
    <source>
        <dbReference type="ARBA" id="ARBA00022692"/>
    </source>
</evidence>
<keyword evidence="4" id="KW-0762">Sugar transport</keyword>
<feature type="transmembrane region" description="Helical" evidence="10">
    <location>
        <begin position="656"/>
        <end position="679"/>
    </location>
</feature>
<dbReference type="PROSITE" id="PS00216">
    <property type="entry name" value="SUGAR_TRANSPORT_1"/>
    <property type="match status" value="2"/>
</dbReference>
<accession>A0A1Z5RE43</accession>
<comment type="similarity">
    <text evidence="2">Belongs to the major facilitator superfamily. Sugar transporter (TC 2.A.1.1) family.</text>
</comment>
<evidence type="ECO:0000256" key="7">
    <source>
        <dbReference type="ARBA" id="ARBA00022989"/>
    </source>
</evidence>
<dbReference type="OMA" id="HNMAMLL"/>
<dbReference type="GO" id="GO:0015293">
    <property type="term" value="F:symporter activity"/>
    <property type="evidence" value="ECO:0007669"/>
    <property type="project" value="UniProtKB-KW"/>
</dbReference>
<dbReference type="PROSITE" id="PS50850">
    <property type="entry name" value="MFS"/>
    <property type="match status" value="1"/>
</dbReference>
<dbReference type="Pfam" id="PF00083">
    <property type="entry name" value="Sugar_tr"/>
    <property type="match status" value="1"/>
</dbReference>
<sequence>MATKREYRRMEVGEEGEELDEAEWAHRAEAQMQRRRRGQRYAFSCALFASLNAILLGYAANNLALVRNHPQQRLNKKGRRAKVYQLHHVLPAGTCSANSGEISDENDSGITWNGELRWGLGDIHCHDKLAKRERAKRSKNTNTTSTSSPTFLAHASLDFGGSGARATDDLRSEHKSAARKLHRVAAGSARSKTMADAGDAANGGRNKYAVLDRSEEREPNAGTEGRRRPAAPESERRRRERFVYACAVFASLNAILLGYDVGVMSGAIIYMQKDLHITEFQQEILVGCLSVVSLLGSLSGGRTSDAIGRKWTMGLGAIVFQIGAAIMTFAPSFTVLMIGRLLAGVGIGFGAMVSGVYIAEISPAGARGTLTSLPEICINFGILLGYVSNYAFSGLSEHINWRIMLGVGILPSVFIGFALFVIPESPRWLMMEKRVSEARAVLLQISESEAEAEERLAEIEEAAGLMKSMKSEDKEVWRELLNPSPAVRRMLYAGCGIQLFQQITGIDATVYYSPTIFKDAGIKSDQELLAATVAVGFTKTVFILVAIFLIDRVGRKPLLYVSTIGMTICLFLLGVALTLQKHAVGLMSPRIGIDLAIFAVCGNVAFFSIGMGPICWVLSSEVFPLRLRAQGSALGQVGGRVSSGLVSMSFLSMARAISVAGMFFVFAAISTISVLFVYFCVPETKGKTLEQIEMMFESGDEWGGGEIELEDTQHLIPSNKKSVPLG</sequence>
<feature type="compositionally biased region" description="Low complexity" evidence="9">
    <location>
        <begin position="195"/>
        <end position="204"/>
    </location>
</feature>
<keyword evidence="3" id="KW-0813">Transport</keyword>
<dbReference type="InterPro" id="IPR036259">
    <property type="entry name" value="MFS_trans_sf"/>
</dbReference>
<evidence type="ECO:0000256" key="3">
    <source>
        <dbReference type="ARBA" id="ARBA00022448"/>
    </source>
</evidence>
<feature type="transmembrane region" description="Helical" evidence="10">
    <location>
        <begin position="283"/>
        <end position="299"/>
    </location>
</feature>
<feature type="compositionally biased region" description="Basic and acidic residues" evidence="9">
    <location>
        <begin position="210"/>
        <end position="227"/>
    </location>
</feature>
<feature type="transmembrane region" description="Helical" evidence="10">
    <location>
        <begin position="41"/>
        <end position="60"/>
    </location>
</feature>
<evidence type="ECO:0000313" key="13">
    <source>
        <dbReference type="Proteomes" id="UP000000768"/>
    </source>
</evidence>
<evidence type="ECO:0000256" key="6">
    <source>
        <dbReference type="ARBA" id="ARBA00022847"/>
    </source>
</evidence>
<dbReference type="Gramene" id="OQU82012">
    <property type="protein sequence ID" value="OQU82012"/>
    <property type="gene ID" value="SORBI_3006G156600"/>
</dbReference>
<evidence type="ECO:0000256" key="1">
    <source>
        <dbReference type="ARBA" id="ARBA00004141"/>
    </source>
</evidence>
<name>A0A1Z5RE43_SORBI</name>
<evidence type="ECO:0000256" key="4">
    <source>
        <dbReference type="ARBA" id="ARBA00022597"/>
    </source>
</evidence>
<evidence type="ECO:0000313" key="12">
    <source>
        <dbReference type="EMBL" id="OQU82012.1"/>
    </source>
</evidence>
<protein>
    <recommendedName>
        <fullName evidence="11">Major facilitator superfamily (MFS) profile domain-containing protein</fullName>
    </recommendedName>
</protein>
<evidence type="ECO:0000256" key="9">
    <source>
        <dbReference type="SAM" id="MobiDB-lite"/>
    </source>
</evidence>
<proteinExistence type="inferred from homology"/>
<keyword evidence="8 10" id="KW-0472">Membrane</keyword>
<feature type="transmembrane region" description="Helical" evidence="10">
    <location>
        <begin position="341"/>
        <end position="359"/>
    </location>
</feature>
<dbReference type="InterPro" id="IPR050814">
    <property type="entry name" value="Myo-inositol_Transporter"/>
</dbReference>
<comment type="subcellular location">
    <subcellularLocation>
        <location evidence="1">Membrane</location>
        <topology evidence="1">Multi-pass membrane protein</topology>
    </subcellularLocation>
</comment>
<dbReference type="SUPFAM" id="SSF103473">
    <property type="entry name" value="MFS general substrate transporter"/>
    <property type="match status" value="1"/>
</dbReference>
<organism evidence="12 13">
    <name type="scientific">Sorghum bicolor</name>
    <name type="common">Sorghum</name>
    <name type="synonym">Sorghum vulgare</name>
    <dbReference type="NCBI Taxonomy" id="4558"/>
    <lineage>
        <taxon>Eukaryota</taxon>
        <taxon>Viridiplantae</taxon>
        <taxon>Streptophyta</taxon>
        <taxon>Embryophyta</taxon>
        <taxon>Tracheophyta</taxon>
        <taxon>Spermatophyta</taxon>
        <taxon>Magnoliopsida</taxon>
        <taxon>Liliopsida</taxon>
        <taxon>Poales</taxon>
        <taxon>Poaceae</taxon>
        <taxon>PACMAD clade</taxon>
        <taxon>Panicoideae</taxon>
        <taxon>Andropogonodae</taxon>
        <taxon>Andropogoneae</taxon>
        <taxon>Sorghinae</taxon>
        <taxon>Sorghum</taxon>
    </lineage>
</organism>
<dbReference type="InterPro" id="IPR020846">
    <property type="entry name" value="MFS_dom"/>
</dbReference>
<feature type="transmembrane region" description="Helical" evidence="10">
    <location>
        <begin position="591"/>
        <end position="618"/>
    </location>
</feature>
<evidence type="ECO:0000259" key="11">
    <source>
        <dbReference type="PROSITE" id="PS50850"/>
    </source>
</evidence>
<dbReference type="FunCoup" id="A0A1Z5RE43">
    <property type="interactions" value="282"/>
</dbReference>
<dbReference type="InterPro" id="IPR005828">
    <property type="entry name" value="MFS_sugar_transport-like"/>
</dbReference>
<dbReference type="InParanoid" id="A0A1Z5RE43"/>
<feature type="transmembrane region" description="Helical" evidence="10">
    <location>
        <begin position="311"/>
        <end position="329"/>
    </location>
</feature>
<feature type="transmembrane region" description="Helical" evidence="10">
    <location>
        <begin position="242"/>
        <end position="271"/>
    </location>
</feature>